<dbReference type="AlphaFoldDB" id="A0A0C2M0V1"/>
<gene>
    <name evidence="1" type="ORF">RF11_13339</name>
</gene>
<protein>
    <submittedName>
        <fullName evidence="1">Uncharacterized protein</fullName>
    </submittedName>
</protein>
<dbReference type="OrthoDB" id="427924at2759"/>
<keyword evidence="2" id="KW-1185">Reference proteome</keyword>
<sequence length="217" mass="24684">MIKDMAKVIKGLLKAQQEQTEALLKTQAESMNSKLKAISEIVYRTNLTFSNYVSRYEKHFTSSIVTIVSDKKSKFLCWVGTDTFVLLGKVFPDFQKASYDKIVKQLLLCFCDECHFIDARIEFTRCAIKHGQSSKQCVAEQRNEIIRDAVIIRTPNKNIQSTLLLIKNPCLDQVVSVAKSTILTSKTMEAIQKEDSATIVNRKENKKVEPTRQTAKL</sequence>
<evidence type="ECO:0000313" key="1">
    <source>
        <dbReference type="EMBL" id="KII60620.1"/>
    </source>
</evidence>
<dbReference type="EMBL" id="JWZT01005552">
    <property type="protein sequence ID" value="KII60620.1"/>
    <property type="molecule type" value="Genomic_DNA"/>
</dbReference>
<name>A0A0C2M0V1_THEKT</name>
<reference evidence="1 2" key="1">
    <citation type="journal article" date="2014" name="Genome Biol. Evol.">
        <title>The genome of the myxosporean Thelohanellus kitauei shows adaptations to nutrient acquisition within its fish host.</title>
        <authorList>
            <person name="Yang Y."/>
            <person name="Xiong J."/>
            <person name="Zhou Z."/>
            <person name="Huo F."/>
            <person name="Miao W."/>
            <person name="Ran C."/>
            <person name="Liu Y."/>
            <person name="Zhang J."/>
            <person name="Feng J."/>
            <person name="Wang M."/>
            <person name="Wang M."/>
            <person name="Wang L."/>
            <person name="Yao B."/>
        </authorList>
    </citation>
    <scope>NUCLEOTIDE SEQUENCE [LARGE SCALE GENOMIC DNA]</scope>
    <source>
        <strain evidence="1">Wuqing</strain>
    </source>
</reference>
<proteinExistence type="predicted"/>
<comment type="caution">
    <text evidence="1">The sequence shown here is derived from an EMBL/GenBank/DDBJ whole genome shotgun (WGS) entry which is preliminary data.</text>
</comment>
<organism evidence="1 2">
    <name type="scientific">Thelohanellus kitauei</name>
    <name type="common">Myxosporean</name>
    <dbReference type="NCBI Taxonomy" id="669202"/>
    <lineage>
        <taxon>Eukaryota</taxon>
        <taxon>Metazoa</taxon>
        <taxon>Cnidaria</taxon>
        <taxon>Myxozoa</taxon>
        <taxon>Myxosporea</taxon>
        <taxon>Bivalvulida</taxon>
        <taxon>Platysporina</taxon>
        <taxon>Myxobolidae</taxon>
        <taxon>Thelohanellus</taxon>
    </lineage>
</organism>
<accession>A0A0C2M0V1</accession>
<dbReference type="Proteomes" id="UP000031668">
    <property type="component" value="Unassembled WGS sequence"/>
</dbReference>
<evidence type="ECO:0000313" key="2">
    <source>
        <dbReference type="Proteomes" id="UP000031668"/>
    </source>
</evidence>